<feature type="region of interest" description="Disordered" evidence="4">
    <location>
        <begin position="292"/>
        <end position="312"/>
    </location>
</feature>
<dbReference type="PANTHER" id="PTHR46796">
    <property type="entry name" value="HTH-TYPE TRANSCRIPTIONAL ACTIVATOR RHAS-RELATED"/>
    <property type="match status" value="1"/>
</dbReference>
<dbReference type="PANTHER" id="PTHR46796:SF13">
    <property type="entry name" value="HTH-TYPE TRANSCRIPTIONAL ACTIVATOR RHAS"/>
    <property type="match status" value="1"/>
</dbReference>
<dbReference type="InterPro" id="IPR018060">
    <property type="entry name" value="HTH_AraC"/>
</dbReference>
<dbReference type="SUPFAM" id="SSF46689">
    <property type="entry name" value="Homeodomain-like"/>
    <property type="match status" value="2"/>
</dbReference>
<dbReference type="Pfam" id="PF12852">
    <property type="entry name" value="Cupin_6"/>
    <property type="match status" value="1"/>
</dbReference>
<keyword evidence="3" id="KW-0804">Transcription</keyword>
<evidence type="ECO:0000313" key="6">
    <source>
        <dbReference type="EMBL" id="BAS69623.1"/>
    </source>
</evidence>
<name>A0A0N7KC24_ACHDE</name>
<evidence type="ECO:0000256" key="4">
    <source>
        <dbReference type="SAM" id="MobiDB-lite"/>
    </source>
</evidence>
<dbReference type="PROSITE" id="PS00041">
    <property type="entry name" value="HTH_ARAC_FAMILY_1"/>
    <property type="match status" value="1"/>
</dbReference>
<keyword evidence="1" id="KW-0805">Transcription regulation</keyword>
<feature type="domain" description="HTH araC/xylS-type" evidence="5">
    <location>
        <begin position="203"/>
        <end position="301"/>
    </location>
</feature>
<evidence type="ECO:0000256" key="2">
    <source>
        <dbReference type="ARBA" id="ARBA00023125"/>
    </source>
</evidence>
<dbReference type="InterPro" id="IPR050204">
    <property type="entry name" value="AraC_XylS_family_regulators"/>
</dbReference>
<evidence type="ECO:0000259" key="5">
    <source>
        <dbReference type="PROSITE" id="PS01124"/>
    </source>
</evidence>
<keyword evidence="2" id="KW-0238">DNA-binding</keyword>
<dbReference type="InterPro" id="IPR009057">
    <property type="entry name" value="Homeodomain-like_sf"/>
</dbReference>
<dbReference type="InterPro" id="IPR032783">
    <property type="entry name" value="AraC_lig"/>
</dbReference>
<dbReference type="Pfam" id="PF12833">
    <property type="entry name" value="HTH_18"/>
    <property type="match status" value="1"/>
</dbReference>
<dbReference type="GO" id="GO:0003700">
    <property type="term" value="F:DNA-binding transcription factor activity"/>
    <property type="evidence" value="ECO:0007669"/>
    <property type="project" value="InterPro"/>
</dbReference>
<reference evidence="6" key="1">
    <citation type="submission" date="2008-12" db="EMBL/GenBank/DDBJ databases">
        <title>Identification and conjugative transfer of the ICEAd1 element in a PCB-degrading bacterium Alcaligenes denitrificans A41.</title>
        <authorList>
            <person name="Tomizawa S."/>
            <person name="Imamura T."/>
            <person name="Maeda M."/>
        </authorList>
    </citation>
    <scope>NUCLEOTIDE SEQUENCE</scope>
    <source>
        <strain evidence="6">A41</strain>
    </source>
</reference>
<organism evidence="6">
    <name type="scientific">Achromobacter denitrificans</name>
    <name type="common">Alcaligenes denitrificans</name>
    <dbReference type="NCBI Taxonomy" id="32002"/>
    <lineage>
        <taxon>Bacteria</taxon>
        <taxon>Pseudomonadati</taxon>
        <taxon>Pseudomonadota</taxon>
        <taxon>Betaproteobacteria</taxon>
        <taxon>Burkholderiales</taxon>
        <taxon>Alcaligenaceae</taxon>
        <taxon>Achromobacter</taxon>
    </lineage>
</organism>
<dbReference type="EMBL" id="AB471892">
    <property type="protein sequence ID" value="BAS69623.1"/>
    <property type="molecule type" value="Genomic_DNA"/>
</dbReference>
<dbReference type="GO" id="GO:0043565">
    <property type="term" value="F:sequence-specific DNA binding"/>
    <property type="evidence" value="ECO:0007669"/>
    <property type="project" value="InterPro"/>
</dbReference>
<dbReference type="InterPro" id="IPR018062">
    <property type="entry name" value="HTH_AraC-typ_CS"/>
</dbReference>
<protein>
    <submittedName>
        <fullName evidence="6">AraC family transcriptional regulator</fullName>
    </submittedName>
</protein>
<proteinExistence type="predicted"/>
<evidence type="ECO:0000256" key="3">
    <source>
        <dbReference type="ARBA" id="ARBA00023163"/>
    </source>
</evidence>
<dbReference type="SMART" id="SM00342">
    <property type="entry name" value="HTH_ARAC"/>
    <property type="match status" value="1"/>
</dbReference>
<dbReference type="AlphaFoldDB" id="A0A0N7KC24"/>
<dbReference type="PROSITE" id="PS01124">
    <property type="entry name" value="HTH_ARAC_FAMILY_2"/>
    <property type="match status" value="1"/>
</dbReference>
<dbReference type="Gene3D" id="1.10.10.60">
    <property type="entry name" value="Homeodomain-like"/>
    <property type="match status" value="2"/>
</dbReference>
<accession>A0A0N7KC24</accession>
<evidence type="ECO:0000256" key="1">
    <source>
        <dbReference type="ARBA" id="ARBA00023015"/>
    </source>
</evidence>
<sequence length="312" mass="34058">MIRSLHGHSARTSCACPPSGGVFARSIAVAPWGLRLPGTIQLAVHAMIQGQAWLWLDGGDDPVELRPGDLALVRGGPDHFIAHEPGTHCVLPEDFRTQHASDEAERDPRAAAFLCGAYRFAGDIGVGLVNALPPVFLIPSRMDNPIHGVVALLSRELSQAEPGRQTVLDRLLDVLVVLGLRSGLASSPNAPAWVRGASDVRLSKALQAMHGDSSKPWTVDELARISHMSRATFARVFQEVLGDTPMRYLTDWRMTVARDLLRTQDVPLMEVAERVGYSSLYAFATAFRRHHGQPPGRWRQSGQDVPETTLAH</sequence>